<dbReference type="Gene3D" id="2.60.220.50">
    <property type="match status" value="1"/>
</dbReference>
<keyword evidence="4 7" id="KW-1133">Transmembrane helix</keyword>
<feature type="transmembrane region" description="Helical" evidence="7">
    <location>
        <begin position="352"/>
        <end position="380"/>
    </location>
</feature>
<evidence type="ECO:0000256" key="4">
    <source>
        <dbReference type="ARBA" id="ARBA00022989"/>
    </source>
</evidence>
<keyword evidence="6" id="KW-0325">Glycoprotein</keyword>
<dbReference type="GO" id="GO:0004930">
    <property type="term" value="F:G protein-coupled receptor activity"/>
    <property type="evidence" value="ECO:0007669"/>
    <property type="project" value="InterPro"/>
</dbReference>
<feature type="domain" description="G-protein coupled receptors family 2 profile 2" evidence="8">
    <location>
        <begin position="198"/>
        <end position="447"/>
    </location>
</feature>
<dbReference type="PANTHER" id="PTHR45813:SF2">
    <property type="entry name" value="ADHESION G-PROTEIN COUPLED RECEPTOR F3"/>
    <property type="match status" value="1"/>
</dbReference>
<evidence type="ECO:0000259" key="8">
    <source>
        <dbReference type="PROSITE" id="PS50261"/>
    </source>
</evidence>
<dbReference type="PANTHER" id="PTHR45813">
    <property type="entry name" value="IG-LIKE DOMAIN-CONTAINING PROTEIN"/>
    <property type="match status" value="1"/>
</dbReference>
<feature type="transmembrane region" description="Helical" evidence="7">
    <location>
        <begin position="308"/>
        <end position="332"/>
    </location>
</feature>
<keyword evidence="9" id="KW-1185">Reference proteome</keyword>
<dbReference type="OrthoDB" id="10040049at2759"/>
<evidence type="ECO:0000313" key="10">
    <source>
        <dbReference type="RefSeq" id="XP_055362615.1"/>
    </source>
</evidence>
<reference evidence="10" key="1">
    <citation type="submission" date="2025-08" db="UniProtKB">
        <authorList>
            <consortium name="RefSeq"/>
        </authorList>
    </citation>
    <scope>IDENTIFICATION</scope>
</reference>
<feature type="transmembrane region" description="Helical" evidence="7">
    <location>
        <begin position="277"/>
        <end position="301"/>
    </location>
</feature>
<feature type="transmembrane region" description="Helical" evidence="7">
    <location>
        <begin position="204"/>
        <end position="227"/>
    </location>
</feature>
<dbReference type="Pfam" id="PF01825">
    <property type="entry name" value="GPS"/>
    <property type="match status" value="1"/>
</dbReference>
<gene>
    <name evidence="10" type="primary">LOC114850115</name>
</gene>
<keyword evidence="5 7" id="KW-0472">Membrane</keyword>
<dbReference type="SMART" id="SM00303">
    <property type="entry name" value="GPS"/>
    <property type="match status" value="1"/>
</dbReference>
<evidence type="ECO:0000256" key="7">
    <source>
        <dbReference type="SAM" id="Phobius"/>
    </source>
</evidence>
<accession>A0A9W2XLX7</accession>
<name>A0A9W2XLX7_BETSP</name>
<dbReference type="GeneID" id="114850115"/>
<evidence type="ECO:0000313" key="9">
    <source>
        <dbReference type="Proteomes" id="UP000515150"/>
    </source>
</evidence>
<evidence type="ECO:0000256" key="2">
    <source>
        <dbReference type="ARBA" id="ARBA00007343"/>
    </source>
</evidence>
<evidence type="ECO:0000256" key="6">
    <source>
        <dbReference type="ARBA" id="ARBA00023180"/>
    </source>
</evidence>
<dbReference type="KEGG" id="bspl:114850115"/>
<comment type="similarity">
    <text evidence="2">Belongs to the G-protein coupled receptor 2 family. Adhesion G-protein coupled receptor (ADGR) subfamily.</text>
</comment>
<dbReference type="SUPFAM" id="SSF81321">
    <property type="entry name" value="Family A G protein-coupled receptor-like"/>
    <property type="match status" value="1"/>
</dbReference>
<dbReference type="InterPro" id="IPR051587">
    <property type="entry name" value="Adhesion_GPCR"/>
</dbReference>
<dbReference type="Proteomes" id="UP000515150">
    <property type="component" value="Chromosome 24"/>
</dbReference>
<dbReference type="Gene3D" id="1.20.1070.10">
    <property type="entry name" value="Rhodopsin 7-helix transmembrane proteins"/>
    <property type="match status" value="1"/>
</dbReference>
<dbReference type="GO" id="GO:0007166">
    <property type="term" value="P:cell surface receptor signaling pathway"/>
    <property type="evidence" value="ECO:0007669"/>
    <property type="project" value="InterPro"/>
</dbReference>
<dbReference type="InterPro" id="IPR046338">
    <property type="entry name" value="GAIN_dom_sf"/>
</dbReference>
<protein>
    <submittedName>
        <fullName evidence="10">Adhesion G-protein coupled receptor F3-like</fullName>
    </submittedName>
</protein>
<dbReference type="PROSITE" id="PS50261">
    <property type="entry name" value="G_PROTEIN_RECEP_F2_4"/>
    <property type="match status" value="1"/>
</dbReference>
<dbReference type="GO" id="GO:0016020">
    <property type="term" value="C:membrane"/>
    <property type="evidence" value="ECO:0007669"/>
    <property type="project" value="UniProtKB-SubCell"/>
</dbReference>
<keyword evidence="3 7" id="KW-0812">Transmembrane</keyword>
<sequence>MFNECAPSFIPNFLDAASNVVNWTWNAINKSLLHDMSSTYLQSVDKLVKNINVNMSQDVSSTNLQFKSCFADKCRMSVFDVVVNLEKKTGTLKTVAVKKLMDKLNNGYNDTKPTSLLLIATVQDCSDSSLKIRLDYPDIQQTQRKPLCVFWNTTNKDWSDEGCSLSTNNKKYTCECNHLTPFSALLSKGGISKHNTALDMITNVGLAVSIFSLMIFLTTECLVWSVVVKSNLAHSRHTAMVNITTFLLLSDICMLASTSPDNIPETWCLILTICKHLFYLAMFCWMLCLSVMLVHQLIFVFSPLRKRVFMFISSIVGYALPILIVGSSYVYYGYNNIEYFDRKTCWLIYVRFLVGSMHAFLLPVGTIIFTNLFCMTVIILKFVKSSVPGCSNADDKVTAKGIVKVLAVLMPVFGVTWIIGYIGLTFPEGNVIRDVLDFSFTILNSFQVIQKQPTQ</sequence>
<evidence type="ECO:0000256" key="3">
    <source>
        <dbReference type="ARBA" id="ARBA00022692"/>
    </source>
</evidence>
<comment type="subcellular location">
    <subcellularLocation>
        <location evidence="1">Membrane</location>
        <topology evidence="1">Multi-pass membrane protein</topology>
    </subcellularLocation>
</comment>
<proteinExistence type="inferred from homology"/>
<dbReference type="InterPro" id="IPR000832">
    <property type="entry name" value="GPCR_2_secretin-like"/>
</dbReference>
<feature type="transmembrane region" description="Helical" evidence="7">
    <location>
        <begin position="401"/>
        <end position="424"/>
    </location>
</feature>
<dbReference type="Pfam" id="PF00002">
    <property type="entry name" value="7tm_2"/>
    <property type="match status" value="1"/>
</dbReference>
<evidence type="ECO:0000256" key="1">
    <source>
        <dbReference type="ARBA" id="ARBA00004141"/>
    </source>
</evidence>
<dbReference type="RefSeq" id="XP_055362615.1">
    <property type="nucleotide sequence ID" value="XM_055506640.1"/>
</dbReference>
<dbReference type="GO" id="GO:0007189">
    <property type="term" value="P:adenylate cyclase-activating G protein-coupled receptor signaling pathway"/>
    <property type="evidence" value="ECO:0007669"/>
    <property type="project" value="TreeGrafter"/>
</dbReference>
<dbReference type="InterPro" id="IPR000203">
    <property type="entry name" value="GPS"/>
</dbReference>
<evidence type="ECO:0000256" key="5">
    <source>
        <dbReference type="ARBA" id="ARBA00023136"/>
    </source>
</evidence>
<dbReference type="AlphaFoldDB" id="A0A9W2XLX7"/>
<organism evidence="9 10">
    <name type="scientific">Betta splendens</name>
    <name type="common">Siamese fighting fish</name>
    <dbReference type="NCBI Taxonomy" id="158456"/>
    <lineage>
        <taxon>Eukaryota</taxon>
        <taxon>Metazoa</taxon>
        <taxon>Chordata</taxon>
        <taxon>Craniata</taxon>
        <taxon>Vertebrata</taxon>
        <taxon>Euteleostomi</taxon>
        <taxon>Actinopterygii</taxon>
        <taxon>Neopterygii</taxon>
        <taxon>Teleostei</taxon>
        <taxon>Neoteleostei</taxon>
        <taxon>Acanthomorphata</taxon>
        <taxon>Anabantaria</taxon>
        <taxon>Anabantiformes</taxon>
        <taxon>Anabantoidei</taxon>
        <taxon>Osphronemidae</taxon>
        <taxon>Betta</taxon>
    </lineage>
</organism>
<dbReference type="InterPro" id="IPR017981">
    <property type="entry name" value="GPCR_2-like_7TM"/>
</dbReference>